<dbReference type="AlphaFoldDB" id="A0A0W8FA83"/>
<accession>A0A0W8FA83</accession>
<protein>
    <submittedName>
        <fullName evidence="1">Uncharacterized protein</fullName>
    </submittedName>
</protein>
<comment type="caution">
    <text evidence="1">The sequence shown here is derived from an EMBL/GenBank/DDBJ whole genome shotgun (WGS) entry which is preliminary data.</text>
</comment>
<gene>
    <name evidence="1" type="ORF">ASZ90_013022</name>
</gene>
<sequence length="233" mass="25497">MALLLIFLFTLEQTGIASALSGQVQEGEFTNGLKVAGTGYFEVGVSVKDRNLALEYNSFMTGDGDLEMDTGTVESQRAGRMPGMSNDSTIPLNLWENTRITYSGTTPMVGTKYINSKSFWGGIGAEVQESFSVTEMEREGSTFFASTNPSSYTADPNEIARLLSTSPVDSVGISTRNSFNGTWQTDAHLHKMFSKDVKVHESFTGTFDVEKRLVFRDDPAKEKREAGCEGIDC</sequence>
<name>A0A0W8FA83_9ZZZZ</name>
<evidence type="ECO:0000313" key="1">
    <source>
        <dbReference type="EMBL" id="KUG17299.1"/>
    </source>
</evidence>
<organism evidence="1">
    <name type="scientific">hydrocarbon metagenome</name>
    <dbReference type="NCBI Taxonomy" id="938273"/>
    <lineage>
        <taxon>unclassified sequences</taxon>
        <taxon>metagenomes</taxon>
        <taxon>ecological metagenomes</taxon>
    </lineage>
</organism>
<reference evidence="1" key="1">
    <citation type="journal article" date="2015" name="Proc. Natl. Acad. Sci. U.S.A.">
        <title>Networks of energetic and metabolic interactions define dynamics in microbial communities.</title>
        <authorList>
            <person name="Embree M."/>
            <person name="Liu J.K."/>
            <person name="Al-Bassam M.M."/>
            <person name="Zengler K."/>
        </authorList>
    </citation>
    <scope>NUCLEOTIDE SEQUENCE</scope>
</reference>
<proteinExistence type="predicted"/>
<dbReference type="EMBL" id="LNQE01001452">
    <property type="protein sequence ID" value="KUG17299.1"/>
    <property type="molecule type" value="Genomic_DNA"/>
</dbReference>